<keyword evidence="2" id="KW-1185">Reference proteome</keyword>
<sequence length="37" mass="4239">MHCIRAGWLGALKRFTSCFASCFHVVSMLLTLRGIRR</sequence>
<evidence type="ECO:0008006" key="3">
    <source>
        <dbReference type="Google" id="ProtNLM"/>
    </source>
</evidence>
<proteinExistence type="predicted"/>
<accession>A0ABN4MHK1</accession>
<evidence type="ECO:0000313" key="2">
    <source>
        <dbReference type="Proteomes" id="UP000074914"/>
    </source>
</evidence>
<name>A0ABN4MHK1_9BURK</name>
<gene>
    <name evidence="1" type="ORF">CPter291_5219</name>
</gene>
<dbReference type="Proteomes" id="UP000074914">
    <property type="component" value="Chromosome"/>
</dbReference>
<evidence type="ECO:0000313" key="1">
    <source>
        <dbReference type="EMBL" id="AMP17429.1"/>
    </source>
</evidence>
<organism evidence="1 2">
    <name type="scientific">Collimonas pratensis</name>
    <dbReference type="NCBI Taxonomy" id="279113"/>
    <lineage>
        <taxon>Bacteria</taxon>
        <taxon>Pseudomonadati</taxon>
        <taxon>Pseudomonadota</taxon>
        <taxon>Betaproteobacteria</taxon>
        <taxon>Burkholderiales</taxon>
        <taxon>Oxalobacteraceae</taxon>
        <taxon>Collimonas</taxon>
    </lineage>
</organism>
<protein>
    <recommendedName>
        <fullName evidence="3">Transposase</fullName>
    </recommendedName>
</protein>
<dbReference type="EMBL" id="CP013236">
    <property type="protein sequence ID" value="AMP17429.1"/>
    <property type="molecule type" value="Genomic_DNA"/>
</dbReference>
<reference evidence="1 2" key="1">
    <citation type="submission" date="2015-11" db="EMBL/GenBank/DDBJ databases">
        <title>Exploring the genomic traits of fungus-feeding bacterial genus Collimonas.</title>
        <authorList>
            <person name="Song C."/>
            <person name="Schmidt R."/>
            <person name="de Jager V."/>
            <person name="Krzyzanowska D."/>
            <person name="Jongedijk E."/>
            <person name="Cankar K."/>
            <person name="Beekwilder J."/>
            <person name="van Veen A."/>
            <person name="de Boer W."/>
            <person name="van Veen J.A."/>
            <person name="Garbeva P."/>
        </authorList>
    </citation>
    <scope>NUCLEOTIDE SEQUENCE [LARGE SCALE GENOMIC DNA]</scope>
    <source>
        <strain evidence="1 2">Ter291</strain>
    </source>
</reference>